<organism evidence="2 3">
    <name type="scientific">Lentzea roselyniae</name>
    <dbReference type="NCBI Taxonomy" id="531940"/>
    <lineage>
        <taxon>Bacteria</taxon>
        <taxon>Bacillati</taxon>
        <taxon>Actinomycetota</taxon>
        <taxon>Actinomycetes</taxon>
        <taxon>Pseudonocardiales</taxon>
        <taxon>Pseudonocardiaceae</taxon>
        <taxon>Lentzea</taxon>
    </lineage>
</organism>
<reference evidence="3" key="1">
    <citation type="journal article" date="2019" name="Int. J. Syst. Evol. Microbiol.">
        <title>The Global Catalogue of Microorganisms (GCM) 10K type strain sequencing project: providing services to taxonomists for standard genome sequencing and annotation.</title>
        <authorList>
            <consortium name="The Broad Institute Genomics Platform"/>
            <consortium name="The Broad Institute Genome Sequencing Center for Infectious Disease"/>
            <person name="Wu L."/>
            <person name="Ma J."/>
        </authorList>
    </citation>
    <scope>NUCLEOTIDE SEQUENCE [LARGE SCALE GENOMIC DNA]</scope>
    <source>
        <strain evidence="3">JCM 17494</strain>
    </source>
</reference>
<evidence type="ECO:0000313" key="2">
    <source>
        <dbReference type="EMBL" id="GAA3642555.1"/>
    </source>
</evidence>
<feature type="signal peptide" evidence="1">
    <location>
        <begin position="1"/>
        <end position="28"/>
    </location>
</feature>
<proteinExistence type="predicted"/>
<evidence type="ECO:0008006" key="4">
    <source>
        <dbReference type="Google" id="ProtNLM"/>
    </source>
</evidence>
<dbReference type="RefSeq" id="WP_346130662.1">
    <property type="nucleotide sequence ID" value="NZ_BAABBE010000008.1"/>
</dbReference>
<name>A0ABP7AWV1_9PSEU</name>
<keyword evidence="1" id="KW-0732">Signal</keyword>
<feature type="chain" id="PRO_5047282889" description="Secreted protein" evidence="1">
    <location>
        <begin position="29"/>
        <end position="75"/>
    </location>
</feature>
<gene>
    <name evidence="2" type="ORF">GCM10022267_31450</name>
</gene>
<protein>
    <recommendedName>
        <fullName evidence="4">Secreted protein</fullName>
    </recommendedName>
</protein>
<keyword evidence="3" id="KW-1185">Reference proteome</keyword>
<dbReference type="Proteomes" id="UP001500711">
    <property type="component" value="Unassembled WGS sequence"/>
</dbReference>
<sequence>MRHRIATVVTVGAVVACLASGTAATANAAIGADRGEPAVEVCDTGVLDSGLLGSDGSLITDCGLVPDLLGGVGLG</sequence>
<evidence type="ECO:0000313" key="3">
    <source>
        <dbReference type="Proteomes" id="UP001500711"/>
    </source>
</evidence>
<evidence type="ECO:0000256" key="1">
    <source>
        <dbReference type="SAM" id="SignalP"/>
    </source>
</evidence>
<comment type="caution">
    <text evidence="2">The sequence shown here is derived from an EMBL/GenBank/DDBJ whole genome shotgun (WGS) entry which is preliminary data.</text>
</comment>
<accession>A0ABP7AWV1</accession>
<dbReference type="EMBL" id="BAABBE010000008">
    <property type="protein sequence ID" value="GAA3642555.1"/>
    <property type="molecule type" value="Genomic_DNA"/>
</dbReference>
<dbReference type="PROSITE" id="PS51257">
    <property type="entry name" value="PROKAR_LIPOPROTEIN"/>
    <property type="match status" value="1"/>
</dbReference>